<organism evidence="2 3">
    <name type="scientific">Acidaminobacter hydrogenoformans DSM 2784</name>
    <dbReference type="NCBI Taxonomy" id="1120920"/>
    <lineage>
        <taxon>Bacteria</taxon>
        <taxon>Bacillati</taxon>
        <taxon>Bacillota</taxon>
        <taxon>Clostridia</taxon>
        <taxon>Peptostreptococcales</taxon>
        <taxon>Acidaminobacteraceae</taxon>
        <taxon>Acidaminobacter</taxon>
    </lineage>
</organism>
<dbReference type="InterPro" id="IPR007712">
    <property type="entry name" value="RelE/ParE_toxin"/>
</dbReference>
<reference evidence="2 3" key="1">
    <citation type="submission" date="2016-10" db="EMBL/GenBank/DDBJ databases">
        <authorList>
            <person name="de Groot N.N."/>
        </authorList>
    </citation>
    <scope>NUCLEOTIDE SEQUENCE [LARGE SCALE GENOMIC DNA]</scope>
    <source>
        <strain evidence="2 3">DSM 2784</strain>
    </source>
</reference>
<dbReference type="SUPFAM" id="SSF143011">
    <property type="entry name" value="RelE-like"/>
    <property type="match status" value="1"/>
</dbReference>
<dbReference type="STRING" id="1120920.SAMN03080599_03060"/>
<dbReference type="AlphaFoldDB" id="A0A1G5S670"/>
<evidence type="ECO:0000313" key="3">
    <source>
        <dbReference type="Proteomes" id="UP000199208"/>
    </source>
</evidence>
<accession>A0A1G5S670</accession>
<gene>
    <name evidence="2" type="ORF">SAMN03080599_03060</name>
</gene>
<evidence type="ECO:0000313" key="2">
    <source>
        <dbReference type="EMBL" id="SCZ81816.1"/>
    </source>
</evidence>
<dbReference type="Pfam" id="PF05016">
    <property type="entry name" value="ParE_toxin"/>
    <property type="match status" value="1"/>
</dbReference>
<dbReference type="RefSeq" id="WP_092593005.1">
    <property type="nucleotide sequence ID" value="NZ_FMWL01000024.1"/>
</dbReference>
<proteinExistence type="predicted"/>
<dbReference type="OrthoDB" id="1954815at2"/>
<dbReference type="EMBL" id="FMWL01000024">
    <property type="protein sequence ID" value="SCZ81816.1"/>
    <property type="molecule type" value="Genomic_DNA"/>
</dbReference>
<protein>
    <submittedName>
        <fullName evidence="2">Toxin ParE1/3/4</fullName>
    </submittedName>
</protein>
<keyword evidence="1" id="KW-1277">Toxin-antitoxin system</keyword>
<name>A0A1G5S670_9FIRM</name>
<keyword evidence="3" id="KW-1185">Reference proteome</keyword>
<dbReference type="InterPro" id="IPR035093">
    <property type="entry name" value="RelE/ParE_toxin_dom_sf"/>
</dbReference>
<dbReference type="Proteomes" id="UP000199208">
    <property type="component" value="Unassembled WGS sequence"/>
</dbReference>
<dbReference type="Gene3D" id="3.30.2310.20">
    <property type="entry name" value="RelE-like"/>
    <property type="match status" value="1"/>
</dbReference>
<sequence length="103" mass="12192">MNYVILRTDKAEDQLRDLIFYIADNSGDNQSALGYLEKLESAINRLREFPESGSLPRYSILKKQGYRVLIVERHLIFYKIHSEQRVVIIYAIVDGRREYRNLL</sequence>
<evidence type="ECO:0000256" key="1">
    <source>
        <dbReference type="ARBA" id="ARBA00022649"/>
    </source>
</evidence>